<dbReference type="SUPFAM" id="SSF53335">
    <property type="entry name" value="S-adenosyl-L-methionine-dependent methyltransferases"/>
    <property type="match status" value="1"/>
</dbReference>
<reference evidence="2 3" key="1">
    <citation type="journal article" date="2016" name="Front. Microbiol.">
        <title>Single-Cell (Meta-)Genomics of a Dimorphic Candidatus Thiomargarita nelsonii Reveals Genomic Plasticity.</title>
        <authorList>
            <person name="Flood B.E."/>
            <person name="Fliss P."/>
            <person name="Jones D.S."/>
            <person name="Dick G.J."/>
            <person name="Jain S."/>
            <person name="Kaster A.K."/>
            <person name="Winkel M."/>
            <person name="Mussmann M."/>
            <person name="Bailey J."/>
        </authorList>
    </citation>
    <scope>NUCLEOTIDE SEQUENCE [LARGE SCALE GENOMIC DNA]</scope>
    <source>
        <strain evidence="2">Hydrate Ridge</strain>
    </source>
</reference>
<evidence type="ECO:0000313" key="3">
    <source>
        <dbReference type="Proteomes" id="UP000030428"/>
    </source>
</evidence>
<evidence type="ECO:0000259" key="1">
    <source>
        <dbReference type="Pfam" id="PF03848"/>
    </source>
</evidence>
<dbReference type="InterPro" id="IPR015985">
    <property type="entry name" value="TehB-like_dom"/>
</dbReference>
<dbReference type="AlphaFoldDB" id="A0A0A6S2E9"/>
<dbReference type="CDD" id="cd02440">
    <property type="entry name" value="AdoMet_MTases"/>
    <property type="match status" value="1"/>
</dbReference>
<organism evidence="2 3">
    <name type="scientific">Candidatus Thiomargarita nelsonii</name>
    <dbReference type="NCBI Taxonomy" id="1003181"/>
    <lineage>
        <taxon>Bacteria</taxon>
        <taxon>Pseudomonadati</taxon>
        <taxon>Pseudomonadota</taxon>
        <taxon>Gammaproteobacteria</taxon>
        <taxon>Thiotrichales</taxon>
        <taxon>Thiotrichaceae</taxon>
        <taxon>Thiomargarita</taxon>
    </lineage>
</organism>
<dbReference type="Pfam" id="PF03848">
    <property type="entry name" value="TehB"/>
    <property type="match status" value="1"/>
</dbReference>
<keyword evidence="3" id="KW-1185">Reference proteome</keyword>
<dbReference type="Gene3D" id="3.40.50.150">
    <property type="entry name" value="Vaccinia Virus protein VP39"/>
    <property type="match status" value="1"/>
</dbReference>
<evidence type="ECO:0000313" key="2">
    <source>
        <dbReference type="EMBL" id="KHD10296.1"/>
    </source>
</evidence>
<dbReference type="EMBL" id="JSZA02000003">
    <property type="protein sequence ID" value="KHD10296.1"/>
    <property type="molecule type" value="Genomic_DNA"/>
</dbReference>
<comment type="caution">
    <text evidence="2">The sequence shown here is derived from an EMBL/GenBank/DDBJ whole genome shotgun (WGS) entry which is preliminary data.</text>
</comment>
<accession>A0A0A6S2E9</accession>
<protein>
    <recommendedName>
        <fullName evidence="1">Tellurite resistance methyltransferase TehB-like domain-containing protein</fullName>
    </recommendedName>
</protein>
<dbReference type="InterPro" id="IPR029063">
    <property type="entry name" value="SAM-dependent_MTases_sf"/>
</dbReference>
<sequence>MNSAIEWNSRYQKATDMPPPCEVVAAYTHLLPTTGTALDLACGLGANALLLARHGLETYAWDYAETALERLQAKSEQVHIHTELRDVVNSPPSANSFDVIVVCHFLNRHLVPFLTQALKPNGLVFYQTFTRTSETGPKNPAFRLAENELLRLFADLQIVVYHEEGGNEALLIARKH</sequence>
<gene>
    <name evidence="2" type="ORF">PN36_01015</name>
</gene>
<feature type="domain" description="Tellurite resistance methyltransferase TehB-like" evidence="1">
    <location>
        <begin position="21"/>
        <end position="167"/>
    </location>
</feature>
<name>A0A0A6S2E9_9GAMM</name>
<dbReference type="Proteomes" id="UP000030428">
    <property type="component" value="Unassembled WGS sequence"/>
</dbReference>
<proteinExistence type="predicted"/>